<dbReference type="GO" id="GO:0008270">
    <property type="term" value="F:zinc ion binding"/>
    <property type="evidence" value="ECO:0007669"/>
    <property type="project" value="UniProtKB-KW"/>
</dbReference>
<keyword evidence="6 12" id="KW-0479">Metal-binding</keyword>
<evidence type="ECO:0000256" key="2">
    <source>
        <dbReference type="ARBA" id="ARBA00022603"/>
    </source>
</evidence>
<dbReference type="EC" id="2.1.1.225" evidence="12"/>
<evidence type="ECO:0000256" key="1">
    <source>
        <dbReference type="ARBA" id="ARBA00005265"/>
    </source>
</evidence>
<feature type="compositionally biased region" description="Low complexity" evidence="13">
    <location>
        <begin position="219"/>
        <end position="236"/>
    </location>
</feature>
<evidence type="ECO:0000256" key="12">
    <source>
        <dbReference type="RuleBase" id="RU367103"/>
    </source>
</evidence>
<dbReference type="GeneID" id="7449659"/>
<dbReference type="InterPro" id="IPR039044">
    <property type="entry name" value="Trm13"/>
</dbReference>
<feature type="compositionally biased region" description="Basic and acidic residues" evidence="13">
    <location>
        <begin position="498"/>
        <end position="507"/>
    </location>
</feature>
<proteinExistence type="inferred from homology"/>
<comment type="catalytic activity">
    <reaction evidence="10 12">
        <text>cytidine(4) in tRNA(Gly)(GCC) + S-adenosyl-L-methionine = 2'-O-methylcytidine(4) in tRNA(Gly)(GCC) + S-adenosyl-L-homocysteine + H(+)</text>
        <dbReference type="Rhea" id="RHEA:43192"/>
        <dbReference type="Rhea" id="RHEA-COMP:10399"/>
        <dbReference type="Rhea" id="RHEA-COMP:10400"/>
        <dbReference type="ChEBI" id="CHEBI:15378"/>
        <dbReference type="ChEBI" id="CHEBI:57856"/>
        <dbReference type="ChEBI" id="CHEBI:59789"/>
        <dbReference type="ChEBI" id="CHEBI:74495"/>
        <dbReference type="ChEBI" id="CHEBI:82748"/>
        <dbReference type="EC" id="2.1.1.225"/>
    </reaction>
</comment>
<dbReference type="GO" id="GO:0030488">
    <property type="term" value="P:tRNA methylation"/>
    <property type="evidence" value="ECO:0000318"/>
    <property type="project" value="GO_Central"/>
</dbReference>
<evidence type="ECO:0000256" key="8">
    <source>
        <dbReference type="ARBA" id="ARBA00022833"/>
    </source>
</evidence>
<reference evidence="15 16" key="2">
    <citation type="journal article" date="2008" name="Nature">
        <title>The Phaeodactylum genome reveals the evolutionary history of diatom genomes.</title>
        <authorList>
            <person name="Bowler C."/>
            <person name="Allen A.E."/>
            <person name="Badger J.H."/>
            <person name="Grimwood J."/>
            <person name="Jabbari K."/>
            <person name="Kuo A."/>
            <person name="Maheswari U."/>
            <person name="Martens C."/>
            <person name="Maumus F."/>
            <person name="Otillar R.P."/>
            <person name="Rayko E."/>
            <person name="Salamov A."/>
            <person name="Vandepoele K."/>
            <person name="Beszteri B."/>
            <person name="Gruber A."/>
            <person name="Heijde M."/>
            <person name="Katinka M."/>
            <person name="Mock T."/>
            <person name="Valentin K."/>
            <person name="Verret F."/>
            <person name="Berges J.A."/>
            <person name="Brownlee C."/>
            <person name="Cadoret J.P."/>
            <person name="Chiovitti A."/>
            <person name="Choi C.J."/>
            <person name="Coesel S."/>
            <person name="De Martino A."/>
            <person name="Detter J.C."/>
            <person name="Durkin C."/>
            <person name="Falciatore A."/>
            <person name="Fournet J."/>
            <person name="Haruta M."/>
            <person name="Huysman M.J."/>
            <person name="Jenkins B.D."/>
            <person name="Jiroutova K."/>
            <person name="Jorgensen R.E."/>
            <person name="Joubert Y."/>
            <person name="Kaplan A."/>
            <person name="Kroger N."/>
            <person name="Kroth P.G."/>
            <person name="La Roche J."/>
            <person name="Lindquist E."/>
            <person name="Lommer M."/>
            <person name="Martin-Jezequel V."/>
            <person name="Lopez P.J."/>
            <person name="Lucas S."/>
            <person name="Mangogna M."/>
            <person name="McGinnis K."/>
            <person name="Medlin L.K."/>
            <person name="Montsant A."/>
            <person name="Oudot-Le Secq M.P."/>
            <person name="Napoli C."/>
            <person name="Obornik M."/>
            <person name="Parker M.S."/>
            <person name="Petit J.L."/>
            <person name="Porcel B.M."/>
            <person name="Poulsen N."/>
            <person name="Robison M."/>
            <person name="Rychlewski L."/>
            <person name="Rynearson T.A."/>
            <person name="Schmutz J."/>
            <person name="Shapiro H."/>
            <person name="Siaut M."/>
            <person name="Stanley M."/>
            <person name="Sussman M.R."/>
            <person name="Taylor A.R."/>
            <person name="Vardi A."/>
            <person name="von Dassow P."/>
            <person name="Vyverman W."/>
            <person name="Willis A."/>
            <person name="Wyrwicz L.S."/>
            <person name="Rokhsar D.S."/>
            <person name="Weissenbach J."/>
            <person name="Armbrust E.V."/>
            <person name="Green B.R."/>
            <person name="Van de Peer Y."/>
            <person name="Grigoriev I.V."/>
        </authorList>
    </citation>
    <scope>NUCLEOTIDE SEQUENCE [LARGE SCALE GENOMIC DNA]</scope>
    <source>
        <strain evidence="15 16">CCMP1335</strain>
    </source>
</reference>
<evidence type="ECO:0000256" key="3">
    <source>
        <dbReference type="ARBA" id="ARBA00022679"/>
    </source>
</evidence>
<dbReference type="RefSeq" id="XP_002290538.1">
    <property type="nucleotide sequence ID" value="XM_002290502.1"/>
</dbReference>
<keyword evidence="4 12" id="KW-0949">S-adenosyl-L-methionine</keyword>
<comment type="function">
    <text evidence="12">tRNA methylase which 2'-O-methylates cytidine(4) in tRNA(Pro) and tRNA(Gly)(GCC), and adenosine(4) in tRNA(His).</text>
</comment>
<evidence type="ECO:0000313" key="15">
    <source>
        <dbReference type="EMBL" id="EED92290.1"/>
    </source>
</evidence>
<dbReference type="GO" id="GO:0008175">
    <property type="term" value="F:tRNA methyltransferase activity"/>
    <property type="evidence" value="ECO:0000318"/>
    <property type="project" value="GO_Central"/>
</dbReference>
<dbReference type="eggNOG" id="KOG2811">
    <property type="taxonomic scope" value="Eukaryota"/>
</dbReference>
<protein>
    <recommendedName>
        <fullName evidence="12">tRNA:m(4)X modification enzyme TRM13</fullName>
        <ecNumber evidence="12">2.1.1.225</ecNumber>
    </recommendedName>
</protein>
<keyword evidence="3 12" id="KW-0808">Transferase</keyword>
<evidence type="ECO:0000256" key="11">
    <source>
        <dbReference type="ARBA" id="ARBA00049393"/>
    </source>
</evidence>
<keyword evidence="2 12" id="KW-0489">Methyltransferase</keyword>
<evidence type="ECO:0000313" key="16">
    <source>
        <dbReference type="Proteomes" id="UP000001449"/>
    </source>
</evidence>
<dbReference type="Pfam" id="PF05206">
    <property type="entry name" value="TRM13"/>
    <property type="match status" value="1"/>
</dbReference>
<dbReference type="Proteomes" id="UP000001449">
    <property type="component" value="Chromosome 5"/>
</dbReference>
<dbReference type="PANTHER" id="PTHR12998:SF0">
    <property type="entry name" value="TRNA:M(4)X MODIFICATION ENZYME TRM13 HOMOLOG"/>
    <property type="match status" value="1"/>
</dbReference>
<keyword evidence="5 12" id="KW-0819">tRNA processing</keyword>
<evidence type="ECO:0000256" key="10">
    <source>
        <dbReference type="ARBA" id="ARBA00048635"/>
    </source>
</evidence>
<dbReference type="PaxDb" id="35128-Thaps5079"/>
<feature type="region of interest" description="Disordered" evidence="13">
    <location>
        <begin position="487"/>
        <end position="507"/>
    </location>
</feature>
<evidence type="ECO:0000256" key="13">
    <source>
        <dbReference type="SAM" id="MobiDB-lite"/>
    </source>
</evidence>
<name>B8C1W8_THAPS</name>
<reference evidence="15 16" key="1">
    <citation type="journal article" date="2004" name="Science">
        <title>The genome of the diatom Thalassiosira pseudonana: ecology, evolution, and metabolism.</title>
        <authorList>
            <person name="Armbrust E.V."/>
            <person name="Berges J.A."/>
            <person name="Bowler C."/>
            <person name="Green B.R."/>
            <person name="Martinez D."/>
            <person name="Putnam N.H."/>
            <person name="Zhou S."/>
            <person name="Allen A.E."/>
            <person name="Apt K.E."/>
            <person name="Bechner M."/>
            <person name="Brzezinski M.A."/>
            <person name="Chaal B.K."/>
            <person name="Chiovitti A."/>
            <person name="Davis A.K."/>
            <person name="Demarest M.S."/>
            <person name="Detter J.C."/>
            <person name="Glavina T."/>
            <person name="Goodstein D."/>
            <person name="Hadi M.Z."/>
            <person name="Hellsten U."/>
            <person name="Hildebrand M."/>
            <person name="Jenkins B.D."/>
            <person name="Jurka J."/>
            <person name="Kapitonov V.V."/>
            <person name="Kroger N."/>
            <person name="Lau W.W."/>
            <person name="Lane T.W."/>
            <person name="Larimer F.W."/>
            <person name="Lippmeier J.C."/>
            <person name="Lucas S."/>
            <person name="Medina M."/>
            <person name="Montsant A."/>
            <person name="Obornik M."/>
            <person name="Parker M.S."/>
            <person name="Palenik B."/>
            <person name="Pazour G.J."/>
            <person name="Richardson P.M."/>
            <person name="Rynearson T.A."/>
            <person name="Saito M.A."/>
            <person name="Schwartz D.C."/>
            <person name="Thamatrakoln K."/>
            <person name="Valentin K."/>
            <person name="Vardi A."/>
            <person name="Wilkerson F.P."/>
            <person name="Rokhsar D.S."/>
        </authorList>
    </citation>
    <scope>NUCLEOTIDE SEQUENCE [LARGE SCALE GENOMIC DNA]</scope>
    <source>
        <strain evidence="15 16">CCMP1335</strain>
    </source>
</reference>
<keyword evidence="8 12" id="KW-0862">Zinc</keyword>
<dbReference type="EMBL" id="CM000642">
    <property type="protein sequence ID" value="EED92290.1"/>
    <property type="molecule type" value="Genomic_DNA"/>
</dbReference>
<dbReference type="Pfam" id="PF05253">
    <property type="entry name" value="zf-U11-48K"/>
    <property type="match status" value="1"/>
</dbReference>
<dbReference type="HOGENOM" id="CLU_027610_1_0_1"/>
<evidence type="ECO:0000256" key="5">
    <source>
        <dbReference type="ARBA" id="ARBA00022694"/>
    </source>
</evidence>
<dbReference type="KEGG" id="tps:THAPSDRAFT_5079"/>
<keyword evidence="7 12" id="KW-0863">Zinc-finger</keyword>
<dbReference type="InterPro" id="IPR007871">
    <property type="entry name" value="Methyltransferase_TRM13"/>
</dbReference>
<organism evidence="15 16">
    <name type="scientific">Thalassiosira pseudonana</name>
    <name type="common">Marine diatom</name>
    <name type="synonym">Cyclotella nana</name>
    <dbReference type="NCBI Taxonomy" id="35128"/>
    <lineage>
        <taxon>Eukaryota</taxon>
        <taxon>Sar</taxon>
        <taxon>Stramenopiles</taxon>
        <taxon>Ochrophyta</taxon>
        <taxon>Bacillariophyta</taxon>
        <taxon>Coscinodiscophyceae</taxon>
        <taxon>Thalassiosirophycidae</taxon>
        <taxon>Thalassiosirales</taxon>
        <taxon>Thalassiosiraceae</taxon>
        <taxon>Thalassiosira</taxon>
    </lineage>
</organism>
<evidence type="ECO:0000256" key="6">
    <source>
        <dbReference type="ARBA" id="ARBA00022723"/>
    </source>
</evidence>
<dbReference type="InterPro" id="IPR022776">
    <property type="entry name" value="TRM13/UPF0224_CHHC_Znf_dom"/>
</dbReference>
<comment type="similarity">
    <text evidence="1 12">Belongs to the methyltransferase TRM13 family.</text>
</comment>
<evidence type="ECO:0000256" key="9">
    <source>
        <dbReference type="ARBA" id="ARBA00048165"/>
    </source>
</evidence>
<comment type="catalytic activity">
    <reaction evidence="11 12">
        <text>adenosine(4) in tRNA(His) + S-adenosyl-L-methionine = 2'-O-methyladenosine(4) in tRNA(His) + S-adenosyl-L-homocysteine + H(+)</text>
        <dbReference type="Rhea" id="RHEA:43196"/>
        <dbReference type="Rhea" id="RHEA-COMP:10401"/>
        <dbReference type="Rhea" id="RHEA-COMP:10402"/>
        <dbReference type="ChEBI" id="CHEBI:15378"/>
        <dbReference type="ChEBI" id="CHEBI:57856"/>
        <dbReference type="ChEBI" id="CHEBI:59789"/>
        <dbReference type="ChEBI" id="CHEBI:74411"/>
        <dbReference type="ChEBI" id="CHEBI:74477"/>
        <dbReference type="EC" id="2.1.1.225"/>
    </reaction>
</comment>
<feature type="domain" description="CHHC U11-48K-type" evidence="14">
    <location>
        <begin position="99"/>
        <end position="126"/>
    </location>
</feature>
<comment type="catalytic activity">
    <reaction evidence="9 12">
        <text>cytidine(4) in tRNA(Pro) + S-adenosyl-L-methionine = 2'-O-methylcytidine(4) in tRNA(Pro) + S-adenosyl-L-homocysteine + H(+)</text>
        <dbReference type="Rhea" id="RHEA:32767"/>
        <dbReference type="Rhea" id="RHEA-COMP:10397"/>
        <dbReference type="Rhea" id="RHEA-COMP:10398"/>
        <dbReference type="ChEBI" id="CHEBI:15378"/>
        <dbReference type="ChEBI" id="CHEBI:57856"/>
        <dbReference type="ChEBI" id="CHEBI:59789"/>
        <dbReference type="ChEBI" id="CHEBI:74495"/>
        <dbReference type="ChEBI" id="CHEBI:82748"/>
        <dbReference type="EC" id="2.1.1.225"/>
    </reaction>
</comment>
<evidence type="ECO:0000256" key="4">
    <source>
        <dbReference type="ARBA" id="ARBA00022691"/>
    </source>
</evidence>
<dbReference type="STRING" id="35128.B8C1W8"/>
<dbReference type="PROSITE" id="PS51800">
    <property type="entry name" value="ZF_CHHC_U11_48K"/>
    <property type="match status" value="1"/>
</dbReference>
<sequence length="592" mass="65129">MEGDEVNTKPTPPENWDRCHAYNERKRRYCRQAPVPSNDVSSAHQPRYCGNHMHLLDKLISSGNTGSQADDTMNKLKRPREYEPSNVTANTNKKDRGKRIPCPIDPSHLIFESALSKHIKVCPAAKQKQDVATNEYYREGVNVGGFGELSVGDGRMSASTTDDVQRANELALAVLRVFRHLFMNTDEVKGEEISTEQLKQLTRDDIYNALPEVDLSSIEESTGTNTTDSNSTANDEPQQAGRLTSAITKYRIKAGGSRHLHQIASILGHLRQKGLIDRENTQPQRTVLEMGAGRGMLGLVVAGAMGASIKSELESKVKLCLVERTGSRAKAETKIRTAIKDAQRKENTTSKPDNSTTDECLRLDLVEVTRIKCDLAHIHLPTAFPFLTANQTQSDPTSNAVVIAKHLCGAGTDLALKSLRDIAPTGSVNGCVMATCCHGLCTWEDYVGRHCLLELFCESVGRLSNFDETDFNILKRWTSASVLEDTSRNNTEVGDTTDEAKEEHHSNVVEEKGSATHIFEVVSRLGLLCGGSGLGRVCQRVIDYGRCDYIKRQLFSSSRGNGSTSNDDTVSLLHYVQSGITPQNALILATKR</sequence>
<dbReference type="InParanoid" id="B8C1W8"/>
<keyword evidence="16" id="KW-1185">Reference proteome</keyword>
<evidence type="ECO:0000256" key="7">
    <source>
        <dbReference type="ARBA" id="ARBA00022771"/>
    </source>
</evidence>
<gene>
    <name evidence="15" type="ORF">THAPSDRAFT_5079</name>
</gene>
<dbReference type="PANTHER" id="PTHR12998">
    <property type="entry name" value="TRNA:M(4)X MODIFICATION ENZYME TRM13 HOMOLOG"/>
    <property type="match status" value="1"/>
</dbReference>
<dbReference type="OMA" id="GDTRDME"/>
<dbReference type="AlphaFoldDB" id="B8C1W8"/>
<dbReference type="GO" id="GO:0106050">
    <property type="term" value="F:tRNA 2'-O-methyltransferase activity"/>
    <property type="evidence" value="ECO:0007669"/>
    <property type="project" value="UniProtKB-UniRule"/>
</dbReference>
<accession>B8C1W8</accession>
<evidence type="ECO:0000259" key="14">
    <source>
        <dbReference type="PROSITE" id="PS51800"/>
    </source>
</evidence>
<feature type="region of interest" description="Disordered" evidence="13">
    <location>
        <begin position="217"/>
        <end position="241"/>
    </location>
</feature>